<dbReference type="AlphaFoldDB" id="A0A0A8YIX8"/>
<dbReference type="EMBL" id="GBRH01271934">
    <property type="protein sequence ID" value="JAD25961.1"/>
    <property type="molecule type" value="Transcribed_RNA"/>
</dbReference>
<name>A0A0A8YIX8_ARUDO</name>
<reference evidence="2" key="1">
    <citation type="submission" date="2014-09" db="EMBL/GenBank/DDBJ databases">
        <authorList>
            <person name="Magalhaes I.L.F."/>
            <person name="Oliveira U."/>
            <person name="Santos F.R."/>
            <person name="Vidigal T.H.D.A."/>
            <person name="Brescovit A.D."/>
            <person name="Santos A.J."/>
        </authorList>
    </citation>
    <scope>NUCLEOTIDE SEQUENCE</scope>
    <source>
        <tissue evidence="2">Shoot tissue taken approximately 20 cm above the soil surface</tissue>
    </source>
</reference>
<protein>
    <submittedName>
        <fullName evidence="2">Uncharacterized protein</fullName>
    </submittedName>
</protein>
<sequence>MEKKGENCRRNAREEDTTNNRRLGMRSLIIMRTNVSERKVGKEKNKGSKIDETGSNTNILFRLLFVTHICDGLVVSSQYKSLPFTYMSLCQLIHKCPELKTGLDMCSKSVLL</sequence>
<organism evidence="2">
    <name type="scientific">Arundo donax</name>
    <name type="common">Giant reed</name>
    <name type="synonym">Donax arundinaceus</name>
    <dbReference type="NCBI Taxonomy" id="35708"/>
    <lineage>
        <taxon>Eukaryota</taxon>
        <taxon>Viridiplantae</taxon>
        <taxon>Streptophyta</taxon>
        <taxon>Embryophyta</taxon>
        <taxon>Tracheophyta</taxon>
        <taxon>Spermatophyta</taxon>
        <taxon>Magnoliopsida</taxon>
        <taxon>Liliopsida</taxon>
        <taxon>Poales</taxon>
        <taxon>Poaceae</taxon>
        <taxon>PACMAD clade</taxon>
        <taxon>Arundinoideae</taxon>
        <taxon>Arundineae</taxon>
        <taxon>Arundo</taxon>
    </lineage>
</organism>
<feature type="region of interest" description="Disordered" evidence="1">
    <location>
        <begin position="1"/>
        <end position="23"/>
    </location>
</feature>
<evidence type="ECO:0000256" key="1">
    <source>
        <dbReference type="SAM" id="MobiDB-lite"/>
    </source>
</evidence>
<accession>A0A0A8YIX8</accession>
<reference evidence="2" key="2">
    <citation type="journal article" date="2015" name="Data Brief">
        <title>Shoot transcriptome of the giant reed, Arundo donax.</title>
        <authorList>
            <person name="Barrero R.A."/>
            <person name="Guerrero F.D."/>
            <person name="Moolhuijzen P."/>
            <person name="Goolsby J.A."/>
            <person name="Tidwell J."/>
            <person name="Bellgard S.E."/>
            <person name="Bellgard M.I."/>
        </authorList>
    </citation>
    <scope>NUCLEOTIDE SEQUENCE</scope>
    <source>
        <tissue evidence="2">Shoot tissue taken approximately 20 cm above the soil surface</tissue>
    </source>
</reference>
<feature type="compositionally biased region" description="Basic and acidic residues" evidence="1">
    <location>
        <begin position="1"/>
        <end position="19"/>
    </location>
</feature>
<evidence type="ECO:0000313" key="2">
    <source>
        <dbReference type="EMBL" id="JAD25961.1"/>
    </source>
</evidence>
<proteinExistence type="predicted"/>